<comment type="caution">
    <text evidence="2">The sequence shown here is derived from an EMBL/GenBank/DDBJ whole genome shotgun (WGS) entry which is preliminary data.</text>
</comment>
<name>A0ABR3M9Z1_9TELE</name>
<protein>
    <submittedName>
        <fullName evidence="2">Uncharacterized protein</fullName>
    </submittedName>
</protein>
<evidence type="ECO:0000313" key="2">
    <source>
        <dbReference type="EMBL" id="KAL1261675.1"/>
    </source>
</evidence>
<dbReference type="EMBL" id="JAYMGO010000014">
    <property type="protein sequence ID" value="KAL1261675.1"/>
    <property type="molecule type" value="Genomic_DNA"/>
</dbReference>
<accession>A0ABR3M9Z1</accession>
<proteinExistence type="predicted"/>
<keyword evidence="3" id="KW-1185">Reference proteome</keyword>
<evidence type="ECO:0000256" key="1">
    <source>
        <dbReference type="SAM" id="MobiDB-lite"/>
    </source>
</evidence>
<gene>
    <name evidence="2" type="ORF">QQF64_006940</name>
</gene>
<evidence type="ECO:0000313" key="3">
    <source>
        <dbReference type="Proteomes" id="UP001558613"/>
    </source>
</evidence>
<sequence length="87" mass="9516">MSLSKWGFASIAPFSIPPMTVVLSAVIRLNSEQIELRYSASRAAVLDFLSPPGEPGASLPDQTASTGRTAKREKRSGAHRDLRYVIW</sequence>
<reference evidence="2 3" key="1">
    <citation type="submission" date="2023-09" db="EMBL/GenBank/DDBJ databases">
        <authorList>
            <person name="Wang M."/>
        </authorList>
    </citation>
    <scope>NUCLEOTIDE SEQUENCE [LARGE SCALE GENOMIC DNA]</scope>
    <source>
        <strain evidence="2">GT-2023</strain>
        <tissue evidence="2">Liver</tissue>
    </source>
</reference>
<dbReference type="Proteomes" id="UP001558613">
    <property type="component" value="Unassembled WGS sequence"/>
</dbReference>
<feature type="region of interest" description="Disordered" evidence="1">
    <location>
        <begin position="51"/>
        <end position="80"/>
    </location>
</feature>
<organism evidence="2 3">
    <name type="scientific">Cirrhinus molitorella</name>
    <name type="common">mud carp</name>
    <dbReference type="NCBI Taxonomy" id="172907"/>
    <lineage>
        <taxon>Eukaryota</taxon>
        <taxon>Metazoa</taxon>
        <taxon>Chordata</taxon>
        <taxon>Craniata</taxon>
        <taxon>Vertebrata</taxon>
        <taxon>Euteleostomi</taxon>
        <taxon>Actinopterygii</taxon>
        <taxon>Neopterygii</taxon>
        <taxon>Teleostei</taxon>
        <taxon>Ostariophysi</taxon>
        <taxon>Cypriniformes</taxon>
        <taxon>Cyprinidae</taxon>
        <taxon>Labeoninae</taxon>
        <taxon>Labeonini</taxon>
        <taxon>Cirrhinus</taxon>
    </lineage>
</organism>